<dbReference type="WBParaSite" id="Pan_g21793.t1">
    <property type="protein sequence ID" value="Pan_g21793.t1"/>
    <property type="gene ID" value="Pan_g21793"/>
</dbReference>
<evidence type="ECO:0000313" key="4">
    <source>
        <dbReference type="WBParaSite" id="Pan_g21793.t1"/>
    </source>
</evidence>
<evidence type="ECO:0000256" key="1">
    <source>
        <dbReference type="ARBA" id="ARBA00009820"/>
    </source>
</evidence>
<dbReference type="Gene3D" id="2.120.10.30">
    <property type="entry name" value="TolB, C-terminal domain"/>
    <property type="match status" value="2"/>
</dbReference>
<reference evidence="4" key="2">
    <citation type="submission" date="2020-10" db="UniProtKB">
        <authorList>
            <consortium name="WormBaseParasite"/>
        </authorList>
    </citation>
    <scope>IDENTIFICATION</scope>
</reference>
<proteinExistence type="inferred from homology"/>
<protein>
    <submittedName>
        <fullName evidence="4">DPPIV_N domain-containing protein</fullName>
    </submittedName>
</protein>
<dbReference type="SUPFAM" id="SSF82171">
    <property type="entry name" value="DPP6 N-terminal domain-like"/>
    <property type="match status" value="1"/>
</dbReference>
<dbReference type="InterPro" id="IPR011042">
    <property type="entry name" value="6-blade_b-propeller_TolB-like"/>
</dbReference>
<comment type="similarity">
    <text evidence="1">Belongs to the TolB family.</text>
</comment>
<reference evidence="3" key="1">
    <citation type="journal article" date="2013" name="Genetics">
        <title>The draft genome and transcriptome of Panagrellus redivivus are shaped by the harsh demands of a free-living lifestyle.</title>
        <authorList>
            <person name="Srinivasan J."/>
            <person name="Dillman A.R."/>
            <person name="Macchietto M.G."/>
            <person name="Heikkinen L."/>
            <person name="Lakso M."/>
            <person name="Fracchia K.M."/>
            <person name="Antoshechkin I."/>
            <person name="Mortazavi A."/>
            <person name="Wong G."/>
            <person name="Sternberg P.W."/>
        </authorList>
    </citation>
    <scope>NUCLEOTIDE SEQUENCE [LARGE SCALE GENOMIC DNA]</scope>
    <source>
        <strain evidence="3">MT8872</strain>
    </source>
</reference>
<sequence>MARMHGALLFLFISCLALVINGEEKVHNLANLQQLTFYESFELPIAFKWGVDDKSVFYQYHNQIYTVSTKEAFPRPRRVSTGLGSNQLVGLKQNGDILYLTDAFRYDNLTAALQRTLRDRAENAKLPYDLITANSLGNLKHKANLTIAKTAFTDPTGKFLIYESDTYFHLINTLDDSEQIIANRSGSDLKLISGAFSRKLNRVAFSVEVGGVVQVYSFTFDYNTGKLDNGTILQESKTQYFWVNDFTPCGKKIVLTTGPDKFNATYLKVYSATDDKDKGTDIGSNGRVFSAVFGASFSNDGKKLAFSKLAGEFSNAVIADWNCDDKENSTPKRGIQMPVEKHVSRKANARHSKYAGMVKRGSNGFEGSEKHLKNVRQLTFGGQNAEGYFAFKTDSFVFQAAGLEEYGTACDQIYRQDFDRTSQTTVKSPPQRLSTGLGSCTCSYFFPDDTHAIYASTFLNIDPAKINDPKIGTCDPKKCQSQQAKTDPILKSLCNTSYTWDLHPGYDIFHVDGEGNFIERLTDTPGYDAEGAISPDGRLMVFTSVRTGDPELWLYNFETKAFKQLTNELGYDGGPFFSPDGTKIGFRASRPKTDADVEKYKKLLSYDLIEPLAMELYTINVDGTGIRQIAKLGNSNWAPFYLIDNQRIIFSSNYNATSFGGFDLYVINDDGTGLEQVTFSKGFDAFPMMSRDGRLLIWGSSRNGKSRTDLNLFLADWVD</sequence>
<keyword evidence="2" id="KW-0732">Signal</keyword>
<evidence type="ECO:0000313" key="3">
    <source>
        <dbReference type="Proteomes" id="UP000492821"/>
    </source>
</evidence>
<feature type="signal peptide" evidence="2">
    <location>
        <begin position="1"/>
        <end position="22"/>
    </location>
</feature>
<name>A0A7E4VKW8_PANRE</name>
<feature type="chain" id="PRO_5028926691" evidence="2">
    <location>
        <begin position="23"/>
        <end position="719"/>
    </location>
</feature>
<dbReference type="InterPro" id="IPR011659">
    <property type="entry name" value="WD40"/>
</dbReference>
<dbReference type="PANTHER" id="PTHR36842:SF1">
    <property type="entry name" value="PROTEIN TOLB"/>
    <property type="match status" value="1"/>
</dbReference>
<dbReference type="PANTHER" id="PTHR36842">
    <property type="entry name" value="PROTEIN TOLB HOMOLOG"/>
    <property type="match status" value="1"/>
</dbReference>
<evidence type="ECO:0000256" key="2">
    <source>
        <dbReference type="SAM" id="SignalP"/>
    </source>
</evidence>
<keyword evidence="3" id="KW-1185">Reference proteome</keyword>
<accession>A0A7E4VKW8</accession>
<organism evidence="3 4">
    <name type="scientific">Panagrellus redivivus</name>
    <name type="common">Microworm</name>
    <dbReference type="NCBI Taxonomy" id="6233"/>
    <lineage>
        <taxon>Eukaryota</taxon>
        <taxon>Metazoa</taxon>
        <taxon>Ecdysozoa</taxon>
        <taxon>Nematoda</taxon>
        <taxon>Chromadorea</taxon>
        <taxon>Rhabditida</taxon>
        <taxon>Tylenchina</taxon>
        <taxon>Panagrolaimomorpha</taxon>
        <taxon>Panagrolaimoidea</taxon>
        <taxon>Panagrolaimidae</taxon>
        <taxon>Panagrellus</taxon>
    </lineage>
</organism>
<dbReference type="AlphaFoldDB" id="A0A7E4VKW8"/>
<dbReference type="Pfam" id="PF07676">
    <property type="entry name" value="PD40"/>
    <property type="match status" value="3"/>
</dbReference>
<dbReference type="Proteomes" id="UP000492821">
    <property type="component" value="Unassembled WGS sequence"/>
</dbReference>
<dbReference type="PROSITE" id="PS51257">
    <property type="entry name" value="PROKAR_LIPOPROTEIN"/>
    <property type="match status" value="1"/>
</dbReference>